<dbReference type="EMBL" id="JAATIP010000054">
    <property type="protein sequence ID" value="KAF4382546.1"/>
    <property type="molecule type" value="Genomic_DNA"/>
</dbReference>
<dbReference type="PANTHER" id="PTHR12234:SF5">
    <property type="entry name" value="PUTATIVE, EXPRESSED-RELATED"/>
    <property type="match status" value="1"/>
</dbReference>
<sequence length="348" mass="39037">MGVMKKIMEDEEKWKKMKNNKLICCRLFISESRNSKAVEAIERAGGGLRLSCNRNSTRVEEEEEAVIVNKFEDEAYNRVRYTIVSYCCYDVVKDRVYSPLQKTVMAMVEAAFEAINLETHLGAYPRLGVVDEILFHPLPNAQLHHAAMLAKAVALDVATKFQVPVYLYGAAHPTGKAIDIIRRELGYYTSNSPGNQWAGWTIPEVLPLKPNEGPISMSKDKGISMIGARPWIDLYNVPIMTTDVFVAQKIAKMVSEKGGGLPTVQTLGLIHGEHYAEITCMLLEPNKIGADQVQNLVEILGAQEGLQVKKGYYTDFSAEEIVEKYINIISTKKDSTQHNRVVKQRSRL</sequence>
<gene>
    <name evidence="5" type="ORF">F8388_015374</name>
</gene>
<protein>
    <recommendedName>
        <fullName evidence="1">glutamate formimidoyltransferase</fullName>
        <ecNumber evidence="1">2.1.2.5</ecNumber>
    </recommendedName>
</protein>
<evidence type="ECO:0000259" key="4">
    <source>
        <dbReference type="SMART" id="SM01222"/>
    </source>
</evidence>
<dbReference type="EC" id="2.1.2.5" evidence="1"/>
<dbReference type="GO" id="GO:0030409">
    <property type="term" value="F:glutamate formimidoyltransferase activity"/>
    <property type="evidence" value="ECO:0007669"/>
    <property type="project" value="UniProtKB-EC"/>
</dbReference>
<dbReference type="Gene3D" id="3.30.70.670">
    <property type="entry name" value="Formiminotransferase, C-terminal subdomain"/>
    <property type="match status" value="1"/>
</dbReference>
<dbReference type="InterPro" id="IPR012886">
    <property type="entry name" value="Formiminotransferase_N"/>
</dbReference>
<keyword evidence="2" id="KW-0808">Transferase</keyword>
<dbReference type="AlphaFoldDB" id="A0A7J6GHY1"/>
<proteinExistence type="predicted"/>
<reference evidence="5 6" key="1">
    <citation type="journal article" date="2020" name="bioRxiv">
        <title>Sequence and annotation of 42 cannabis genomes reveals extensive copy number variation in cannabinoid synthesis and pathogen resistance genes.</title>
        <authorList>
            <person name="Mckernan K.J."/>
            <person name="Helbert Y."/>
            <person name="Kane L.T."/>
            <person name="Ebling H."/>
            <person name="Zhang L."/>
            <person name="Liu B."/>
            <person name="Eaton Z."/>
            <person name="Mclaughlin S."/>
            <person name="Kingan S."/>
            <person name="Baybayan P."/>
            <person name="Concepcion G."/>
            <person name="Jordan M."/>
            <person name="Riva A."/>
            <person name="Barbazuk W."/>
            <person name="Harkins T."/>
        </authorList>
    </citation>
    <scope>NUCLEOTIDE SEQUENCE [LARGE SCALE GENOMIC DNA]</scope>
    <source>
        <strain evidence="6">cv. Jamaican Lion 4</strain>
        <tissue evidence="5">Leaf</tissue>
    </source>
</reference>
<dbReference type="SMART" id="SM01221">
    <property type="entry name" value="FTCD"/>
    <property type="match status" value="1"/>
</dbReference>
<evidence type="ECO:0000256" key="1">
    <source>
        <dbReference type="ARBA" id="ARBA00012252"/>
    </source>
</evidence>
<dbReference type="InterPro" id="IPR013802">
    <property type="entry name" value="Formiminotransferase_C"/>
</dbReference>
<evidence type="ECO:0000313" key="6">
    <source>
        <dbReference type="Proteomes" id="UP000525078"/>
    </source>
</evidence>
<evidence type="ECO:0000256" key="2">
    <source>
        <dbReference type="ARBA" id="ARBA00022679"/>
    </source>
</evidence>
<dbReference type="Proteomes" id="UP000525078">
    <property type="component" value="Unassembled WGS sequence"/>
</dbReference>
<dbReference type="Pfam" id="PF07837">
    <property type="entry name" value="FTCD_N"/>
    <property type="match status" value="1"/>
</dbReference>
<dbReference type="GO" id="GO:0005542">
    <property type="term" value="F:folic acid binding"/>
    <property type="evidence" value="ECO:0007669"/>
    <property type="project" value="InterPro"/>
</dbReference>
<evidence type="ECO:0000313" key="5">
    <source>
        <dbReference type="EMBL" id="KAF4382546.1"/>
    </source>
</evidence>
<dbReference type="SUPFAM" id="SSF55116">
    <property type="entry name" value="Formiminotransferase domain of formiminotransferase-cyclodeaminase"/>
    <property type="match status" value="1"/>
</dbReference>
<organism evidence="5 6">
    <name type="scientific">Cannabis sativa</name>
    <name type="common">Hemp</name>
    <name type="synonym">Marijuana</name>
    <dbReference type="NCBI Taxonomy" id="3483"/>
    <lineage>
        <taxon>Eukaryota</taxon>
        <taxon>Viridiplantae</taxon>
        <taxon>Streptophyta</taxon>
        <taxon>Embryophyta</taxon>
        <taxon>Tracheophyta</taxon>
        <taxon>Spermatophyta</taxon>
        <taxon>Magnoliopsida</taxon>
        <taxon>eudicotyledons</taxon>
        <taxon>Gunneridae</taxon>
        <taxon>Pentapetalae</taxon>
        <taxon>rosids</taxon>
        <taxon>fabids</taxon>
        <taxon>Rosales</taxon>
        <taxon>Cannabaceae</taxon>
        <taxon>Cannabis</taxon>
    </lineage>
</organism>
<dbReference type="InterPro" id="IPR022384">
    <property type="entry name" value="FormiminoTrfase_cat_dom_sf"/>
</dbReference>
<dbReference type="InterPro" id="IPR037064">
    <property type="entry name" value="Formiminotransferase_N_sf"/>
</dbReference>
<accession>A0A7J6GHY1</accession>
<dbReference type="PANTHER" id="PTHR12234">
    <property type="entry name" value="FORMIMINOTRANSFERASE-CYCLODEAMINASE"/>
    <property type="match status" value="1"/>
</dbReference>
<feature type="domain" description="Formiminotransferase N-terminal subdomain" evidence="4">
    <location>
        <begin position="21"/>
        <end position="230"/>
    </location>
</feature>
<name>A0A7J6GHY1_CANSA</name>
<dbReference type="InterPro" id="IPR037070">
    <property type="entry name" value="Formiminotransferase_C_sf"/>
</dbReference>
<feature type="domain" description="Formiminotransferase C-terminal subdomain" evidence="3">
    <location>
        <begin position="234"/>
        <end position="325"/>
    </location>
</feature>
<comment type="caution">
    <text evidence="5">The sequence shown here is derived from an EMBL/GenBank/DDBJ whole genome shotgun (WGS) entry which is preliminary data.</text>
</comment>
<dbReference type="SMART" id="SM01222">
    <property type="entry name" value="FTCD_N"/>
    <property type="match status" value="1"/>
</dbReference>
<evidence type="ECO:0000259" key="3">
    <source>
        <dbReference type="SMART" id="SM01221"/>
    </source>
</evidence>
<dbReference type="Gene3D" id="3.30.990.10">
    <property type="entry name" value="Formiminotransferase, N-terminal subdomain"/>
    <property type="match status" value="1"/>
</dbReference>
<dbReference type="OrthoDB" id="48036at2759"/>
<dbReference type="InterPro" id="IPR051623">
    <property type="entry name" value="FTCD"/>
</dbReference>